<feature type="chain" id="PRO_5037416360" evidence="1">
    <location>
        <begin position="17"/>
        <end position="188"/>
    </location>
</feature>
<proteinExistence type="predicted"/>
<name>A0A927AXA2_9BACT</name>
<dbReference type="PROSITE" id="PS51257">
    <property type="entry name" value="PROKAR_LIPOPROTEIN"/>
    <property type="match status" value="1"/>
</dbReference>
<gene>
    <name evidence="2" type="ORF">IC230_01020</name>
</gene>
<keyword evidence="3" id="KW-1185">Reference proteome</keyword>
<evidence type="ECO:0000313" key="2">
    <source>
        <dbReference type="EMBL" id="MBD2751455.1"/>
    </source>
</evidence>
<protein>
    <submittedName>
        <fullName evidence="2">Uncharacterized protein</fullName>
    </submittedName>
</protein>
<feature type="signal peptide" evidence="1">
    <location>
        <begin position="1"/>
        <end position="16"/>
    </location>
</feature>
<evidence type="ECO:0000313" key="3">
    <source>
        <dbReference type="Proteomes" id="UP000653797"/>
    </source>
</evidence>
<accession>A0A927AXA2</accession>
<dbReference type="RefSeq" id="WP_191037099.1">
    <property type="nucleotide sequence ID" value="NZ_JACXAA010000001.1"/>
</dbReference>
<organism evidence="2 3">
    <name type="scientific">Spirosoma validum</name>
    <dbReference type="NCBI Taxonomy" id="2771355"/>
    <lineage>
        <taxon>Bacteria</taxon>
        <taxon>Pseudomonadati</taxon>
        <taxon>Bacteroidota</taxon>
        <taxon>Cytophagia</taxon>
        <taxon>Cytophagales</taxon>
        <taxon>Cytophagaceae</taxon>
        <taxon>Spirosoma</taxon>
    </lineage>
</organism>
<dbReference type="Proteomes" id="UP000653797">
    <property type="component" value="Unassembled WGS sequence"/>
</dbReference>
<dbReference type="EMBL" id="JACXAA010000001">
    <property type="protein sequence ID" value="MBD2751455.1"/>
    <property type="molecule type" value="Genomic_DNA"/>
</dbReference>
<reference evidence="2" key="1">
    <citation type="submission" date="2020-09" db="EMBL/GenBank/DDBJ databases">
        <authorList>
            <person name="Kim M.K."/>
        </authorList>
    </citation>
    <scope>NUCLEOTIDE SEQUENCE</scope>
    <source>
        <strain evidence="2">BT704</strain>
    </source>
</reference>
<keyword evidence="1" id="KW-0732">Signal</keyword>
<evidence type="ECO:0000256" key="1">
    <source>
        <dbReference type="SAM" id="SignalP"/>
    </source>
</evidence>
<sequence>MKNCLTFLLLSSLALACKTDIISKIDEPALEHGGYVRTVTPYPVTTTTFNVSKANMGGTKMEFLAEAVTQDKGALFASYDLTIRFVDATPANGTKTTAYVALKSLAASSFTKDPTTGYPRSTIAVTGTEAMTATKLVDADISNGDRFEISGTMKLTNGRSFSAANTYADVTSGPFFTTPFLYRLNVVN</sequence>
<dbReference type="AlphaFoldDB" id="A0A927AXA2"/>
<comment type="caution">
    <text evidence="2">The sequence shown here is derived from an EMBL/GenBank/DDBJ whole genome shotgun (WGS) entry which is preliminary data.</text>
</comment>